<dbReference type="Proteomes" id="UP001315686">
    <property type="component" value="Unassembled WGS sequence"/>
</dbReference>
<keyword evidence="3" id="KW-1185">Reference proteome</keyword>
<gene>
    <name evidence="2" type="ORF">IV417_08770</name>
</gene>
<dbReference type="AlphaFoldDB" id="A0AAP2G439"/>
<evidence type="ECO:0000313" key="3">
    <source>
        <dbReference type="Proteomes" id="UP001315686"/>
    </source>
</evidence>
<comment type="caution">
    <text evidence="2">The sequence shown here is derived from an EMBL/GenBank/DDBJ whole genome shotgun (WGS) entry which is preliminary data.</text>
</comment>
<sequence>MLRRFCVIAAVTGALFGPVPAVAQEVGPVLIIIEDVEGTPDTEDTTVATEPRGPVTYAAPLLGGDPWVAGKSIKELITGTPRFPPIEGLPDEVWKDKICSDCHAWEVENVCEQAEFYLPEDRAERLGKPHPYGGSFKVNLRIWALAGCPE</sequence>
<proteinExistence type="predicted"/>
<reference evidence="2 3" key="1">
    <citation type="journal article" date="2021" name="Arch. Microbiol.">
        <title>Harenicola maris gen. nov., sp. nov. isolated from the Sea of Japan shallow sediments.</title>
        <authorList>
            <person name="Romanenko L.A."/>
            <person name="Kurilenko V.V."/>
            <person name="Chernysheva N.Y."/>
            <person name="Tekutyeva L.A."/>
            <person name="Velansky P.V."/>
            <person name="Svetashev V.I."/>
            <person name="Isaeva M.P."/>
        </authorList>
    </citation>
    <scope>NUCLEOTIDE SEQUENCE [LARGE SCALE GENOMIC DNA]</scope>
    <source>
        <strain evidence="2 3">KMM 3653</strain>
    </source>
</reference>
<protein>
    <submittedName>
        <fullName evidence="2">Uncharacterized protein</fullName>
    </submittedName>
</protein>
<organism evidence="2 3">
    <name type="scientific">Harenicola maris</name>
    <dbReference type="NCBI Taxonomy" id="2841044"/>
    <lineage>
        <taxon>Bacteria</taxon>
        <taxon>Pseudomonadati</taxon>
        <taxon>Pseudomonadota</taxon>
        <taxon>Alphaproteobacteria</taxon>
        <taxon>Rhodobacterales</taxon>
        <taxon>Paracoccaceae</taxon>
        <taxon>Harenicola</taxon>
    </lineage>
</organism>
<dbReference type="EMBL" id="JADQAZ010000002">
    <property type="protein sequence ID" value="MBT0957478.1"/>
    <property type="molecule type" value="Genomic_DNA"/>
</dbReference>
<dbReference type="RefSeq" id="WP_327793710.1">
    <property type="nucleotide sequence ID" value="NZ_JADQAZ010000002.1"/>
</dbReference>
<feature type="chain" id="PRO_5042879637" evidence="1">
    <location>
        <begin position="24"/>
        <end position="150"/>
    </location>
</feature>
<accession>A0AAP2G439</accession>
<name>A0AAP2G439_9RHOB</name>
<evidence type="ECO:0000256" key="1">
    <source>
        <dbReference type="SAM" id="SignalP"/>
    </source>
</evidence>
<keyword evidence="1" id="KW-0732">Signal</keyword>
<feature type="signal peptide" evidence="1">
    <location>
        <begin position="1"/>
        <end position="23"/>
    </location>
</feature>
<evidence type="ECO:0000313" key="2">
    <source>
        <dbReference type="EMBL" id="MBT0957478.1"/>
    </source>
</evidence>